<feature type="transmembrane region" description="Helical" evidence="5">
    <location>
        <begin position="15"/>
        <end position="34"/>
    </location>
</feature>
<feature type="domain" description="Methylamine utilisation protein MauE" evidence="6">
    <location>
        <begin position="15"/>
        <end position="146"/>
    </location>
</feature>
<feature type="transmembrane region" description="Helical" evidence="5">
    <location>
        <begin position="387"/>
        <end position="405"/>
    </location>
</feature>
<keyword evidence="4 5" id="KW-0472">Membrane</keyword>
<name>A0A4P7VP38_9BACT</name>
<evidence type="ECO:0000313" key="7">
    <source>
        <dbReference type="EMBL" id="QCD35308.1"/>
    </source>
</evidence>
<organism evidence="7 8">
    <name type="scientific">Muribaculum gordoncarteri</name>
    <dbReference type="NCBI Taxonomy" id="2530390"/>
    <lineage>
        <taxon>Bacteria</taxon>
        <taxon>Pseudomonadati</taxon>
        <taxon>Bacteroidota</taxon>
        <taxon>Bacteroidia</taxon>
        <taxon>Bacteroidales</taxon>
        <taxon>Muribaculaceae</taxon>
        <taxon>Muribaculum</taxon>
    </lineage>
</organism>
<keyword evidence="2 5" id="KW-0812">Transmembrane</keyword>
<feature type="transmembrane region" description="Helical" evidence="5">
    <location>
        <begin position="158"/>
        <end position="179"/>
    </location>
</feature>
<gene>
    <name evidence="7" type="ORF">E7746_05085</name>
</gene>
<dbReference type="OrthoDB" id="9809429at2"/>
<evidence type="ECO:0000256" key="3">
    <source>
        <dbReference type="ARBA" id="ARBA00022989"/>
    </source>
</evidence>
<reference evidence="7 8" key="1">
    <citation type="submission" date="2019-02" db="EMBL/GenBank/DDBJ databases">
        <title>Isolation and identification of novel species under the genus Muribaculum.</title>
        <authorList>
            <person name="Miyake S."/>
            <person name="Ding Y."/>
            <person name="Low A."/>
            <person name="Soh M."/>
            <person name="Seedorf H."/>
        </authorList>
    </citation>
    <scope>NUCLEOTIDE SEQUENCE [LARGE SCALE GENOMIC DNA]</scope>
    <source>
        <strain evidence="7 8">TLL-A4</strain>
    </source>
</reference>
<dbReference type="GO" id="GO:0030416">
    <property type="term" value="P:methylamine metabolic process"/>
    <property type="evidence" value="ECO:0007669"/>
    <property type="project" value="InterPro"/>
</dbReference>
<dbReference type="Pfam" id="PF07291">
    <property type="entry name" value="MauE"/>
    <property type="match status" value="1"/>
</dbReference>
<comment type="subcellular location">
    <subcellularLocation>
        <location evidence="1">Membrane</location>
        <topology evidence="1">Multi-pass membrane protein</topology>
    </subcellularLocation>
</comment>
<evidence type="ECO:0000256" key="1">
    <source>
        <dbReference type="ARBA" id="ARBA00004141"/>
    </source>
</evidence>
<evidence type="ECO:0000313" key="8">
    <source>
        <dbReference type="Proteomes" id="UP000297031"/>
    </source>
</evidence>
<feature type="transmembrane region" description="Helical" evidence="5">
    <location>
        <begin position="88"/>
        <end position="109"/>
    </location>
</feature>
<dbReference type="EMBL" id="CP039393">
    <property type="protein sequence ID" value="QCD35308.1"/>
    <property type="molecule type" value="Genomic_DNA"/>
</dbReference>
<sequence>MVMDIRTFFDRHRTAIVWIFRLIVGGTFIISGLAKMIDVWGSIYKIEQYLNVWGVPQPRSIVFFVALMLSGVEFILGCMLATGSYKRVSVWAMTALMAFMLPLTLYIAIDDPVPDCGCFGDFLVISNTATFLKNVLLVAMLVYLLFNNNKVSGLFSTYTQWLEGFLCVIYVAVIGFFGYSVQPLVDFRPYKVGTSLVVDEESDDTGLDIIFVYEKDGNRQSFSADNLPDSTWTFVDREIGSSNLVHEHGDGIVIYDGDDDVTSEVILGDGEQILLLIPEMNNIDISSTYLINEIERYIVSRGGEMIGVLGTNDDGLEQWRDLSMATYPLYTADDTSIKELARGNVAMVYLKDGIIQWKRTLVSIDSDLFASPDDNTLDNLRYSGTTYFWLFTLIFIGLELILWGIDRSGHAVKLHFARRNRKK</sequence>
<evidence type="ECO:0000256" key="2">
    <source>
        <dbReference type="ARBA" id="ARBA00022692"/>
    </source>
</evidence>
<dbReference type="KEGG" id="mgod:E7746_05085"/>
<keyword evidence="8" id="KW-1185">Reference proteome</keyword>
<proteinExistence type="predicted"/>
<feature type="transmembrane region" description="Helical" evidence="5">
    <location>
        <begin position="61"/>
        <end position="81"/>
    </location>
</feature>
<evidence type="ECO:0000256" key="4">
    <source>
        <dbReference type="ARBA" id="ARBA00023136"/>
    </source>
</evidence>
<evidence type="ECO:0000259" key="6">
    <source>
        <dbReference type="Pfam" id="PF07291"/>
    </source>
</evidence>
<dbReference type="InterPro" id="IPR009908">
    <property type="entry name" value="Methylamine_util_MauE"/>
</dbReference>
<dbReference type="AlphaFoldDB" id="A0A4P7VP38"/>
<dbReference type="GO" id="GO:0016020">
    <property type="term" value="C:membrane"/>
    <property type="evidence" value="ECO:0007669"/>
    <property type="project" value="UniProtKB-SubCell"/>
</dbReference>
<keyword evidence="3 5" id="KW-1133">Transmembrane helix</keyword>
<feature type="transmembrane region" description="Helical" evidence="5">
    <location>
        <begin position="129"/>
        <end position="146"/>
    </location>
</feature>
<evidence type="ECO:0000256" key="5">
    <source>
        <dbReference type="SAM" id="Phobius"/>
    </source>
</evidence>
<dbReference type="Proteomes" id="UP000297031">
    <property type="component" value="Chromosome"/>
</dbReference>
<accession>A0A4P7VP38</accession>
<dbReference type="NCBIfam" id="NF045576">
    <property type="entry name" value="BT_3928_fam"/>
    <property type="match status" value="1"/>
</dbReference>
<protein>
    <submittedName>
        <fullName evidence="7">DoxX family protein</fullName>
    </submittedName>
</protein>